<dbReference type="InterPro" id="IPR033656">
    <property type="entry name" value="HisRS_anticodon"/>
</dbReference>
<comment type="similarity">
    <text evidence="1">Belongs to the class-II aminoacyl-tRNA synthetase family.</text>
</comment>
<evidence type="ECO:0000313" key="11">
    <source>
        <dbReference type="EMBL" id="CAB4570594.1"/>
    </source>
</evidence>
<keyword evidence="6" id="KW-0648">Protein biosynthesis</keyword>
<gene>
    <name evidence="11" type="ORF">UFOPK1740_00201</name>
</gene>
<dbReference type="EMBL" id="CAEZTU010000005">
    <property type="protein sequence ID" value="CAB4570594.1"/>
    <property type="molecule type" value="Genomic_DNA"/>
</dbReference>
<keyword evidence="5" id="KW-0067">ATP-binding</keyword>
<dbReference type="PANTHER" id="PTHR43707">
    <property type="entry name" value="HISTIDYL-TRNA SYNTHETASE"/>
    <property type="match status" value="1"/>
</dbReference>
<dbReference type="SUPFAM" id="SSF55681">
    <property type="entry name" value="Class II aaRS and biotin synthetases"/>
    <property type="match status" value="1"/>
</dbReference>
<dbReference type="SUPFAM" id="SSF52954">
    <property type="entry name" value="Class II aaRS ABD-related"/>
    <property type="match status" value="1"/>
</dbReference>
<proteinExistence type="inferred from homology"/>
<dbReference type="PROSITE" id="PS50862">
    <property type="entry name" value="AA_TRNA_LIGASE_II"/>
    <property type="match status" value="1"/>
</dbReference>
<name>A0A6J6E5J3_9ZZZZ</name>
<dbReference type="InterPro" id="IPR004154">
    <property type="entry name" value="Anticodon-bd"/>
</dbReference>
<evidence type="ECO:0000256" key="2">
    <source>
        <dbReference type="ARBA" id="ARBA00012815"/>
    </source>
</evidence>
<keyword evidence="7" id="KW-0030">Aminoacyl-tRNA synthetase</keyword>
<evidence type="ECO:0000256" key="1">
    <source>
        <dbReference type="ARBA" id="ARBA00008226"/>
    </source>
</evidence>
<keyword evidence="4" id="KW-0547">Nucleotide-binding</keyword>
<accession>A0A6J6E5J3</accession>
<feature type="domain" description="Aminoacyl-transfer RNA synthetases class-II family profile" evidence="10">
    <location>
        <begin position="37"/>
        <end position="333"/>
    </location>
</feature>
<dbReference type="PIRSF" id="PIRSF001549">
    <property type="entry name" value="His-tRNA_synth"/>
    <property type="match status" value="1"/>
</dbReference>
<evidence type="ECO:0000259" key="10">
    <source>
        <dbReference type="PROSITE" id="PS50862"/>
    </source>
</evidence>
<dbReference type="InterPro" id="IPR006195">
    <property type="entry name" value="aa-tRNA-synth_II"/>
</dbReference>
<dbReference type="GO" id="GO:0004821">
    <property type="term" value="F:histidine-tRNA ligase activity"/>
    <property type="evidence" value="ECO:0007669"/>
    <property type="project" value="UniProtKB-EC"/>
</dbReference>
<dbReference type="GO" id="GO:0005737">
    <property type="term" value="C:cytoplasm"/>
    <property type="evidence" value="ECO:0007669"/>
    <property type="project" value="InterPro"/>
</dbReference>
<dbReference type="GO" id="GO:0006427">
    <property type="term" value="P:histidyl-tRNA aminoacylation"/>
    <property type="evidence" value="ECO:0007669"/>
    <property type="project" value="InterPro"/>
</dbReference>
<dbReference type="GO" id="GO:0005524">
    <property type="term" value="F:ATP binding"/>
    <property type="evidence" value="ECO:0007669"/>
    <property type="project" value="UniProtKB-KW"/>
</dbReference>
<organism evidence="11">
    <name type="scientific">freshwater metagenome</name>
    <dbReference type="NCBI Taxonomy" id="449393"/>
    <lineage>
        <taxon>unclassified sequences</taxon>
        <taxon>metagenomes</taxon>
        <taxon>ecological metagenomes</taxon>
    </lineage>
</organism>
<dbReference type="CDD" id="cd00773">
    <property type="entry name" value="HisRS-like_core"/>
    <property type="match status" value="1"/>
</dbReference>
<evidence type="ECO:0000256" key="6">
    <source>
        <dbReference type="ARBA" id="ARBA00022917"/>
    </source>
</evidence>
<comment type="catalytic activity">
    <reaction evidence="9">
        <text>tRNA(His) + L-histidine + ATP = L-histidyl-tRNA(His) + AMP + diphosphate + H(+)</text>
        <dbReference type="Rhea" id="RHEA:17313"/>
        <dbReference type="Rhea" id="RHEA-COMP:9665"/>
        <dbReference type="Rhea" id="RHEA-COMP:9689"/>
        <dbReference type="ChEBI" id="CHEBI:15378"/>
        <dbReference type="ChEBI" id="CHEBI:30616"/>
        <dbReference type="ChEBI" id="CHEBI:33019"/>
        <dbReference type="ChEBI" id="CHEBI:57595"/>
        <dbReference type="ChEBI" id="CHEBI:78442"/>
        <dbReference type="ChEBI" id="CHEBI:78527"/>
        <dbReference type="ChEBI" id="CHEBI:456215"/>
        <dbReference type="EC" id="6.1.1.21"/>
    </reaction>
</comment>
<dbReference type="HAMAP" id="MF_00127">
    <property type="entry name" value="His_tRNA_synth"/>
    <property type="match status" value="1"/>
</dbReference>
<dbReference type="PANTHER" id="PTHR43707:SF1">
    <property type="entry name" value="HISTIDINE--TRNA LIGASE, MITOCHONDRIAL-RELATED"/>
    <property type="match status" value="1"/>
</dbReference>
<keyword evidence="3" id="KW-0436">Ligase</keyword>
<evidence type="ECO:0000256" key="7">
    <source>
        <dbReference type="ARBA" id="ARBA00023146"/>
    </source>
</evidence>
<dbReference type="Gene3D" id="3.30.930.10">
    <property type="entry name" value="Bira Bifunctional Protein, Domain 2"/>
    <property type="match status" value="1"/>
</dbReference>
<evidence type="ECO:0000256" key="9">
    <source>
        <dbReference type="ARBA" id="ARBA00047639"/>
    </source>
</evidence>
<dbReference type="InterPro" id="IPR015807">
    <property type="entry name" value="His-tRNA-ligase"/>
</dbReference>
<dbReference type="Gene3D" id="3.40.50.800">
    <property type="entry name" value="Anticodon-binding domain"/>
    <property type="match status" value="1"/>
</dbReference>
<dbReference type="InterPro" id="IPR004516">
    <property type="entry name" value="HisRS/HisZ"/>
</dbReference>
<sequence length="424" mass="46211">MAGLFQAPKGVPDYFPPRSNSFLAVQNAIGNAATLAGYGYVELPVFEDVNLFVRGIGESTDVVSKEMYVFDDRGGRTLALRPEGTAGVARLVIEHGLDRGQLPVKLWYKGPFFRAERPQLGRYRQLQQVGIEAIGAPDPALDVEVITVADDAFRSLGLRNFNLMLTSLGCANCRPKYRDKLSKFLSNLDLDEETKTRAKVNPLRVLDDKRAEVQKQLNSAPLMIDELCEDCSKYHKEVEELLKATEIAFKPAPRLVRGLDYYTRTTFEFDHPELGAQSGIGGGGRYDGLMASLGGQDLSGIGFGIGTDRTLMACEAENLIVGDLSLVDIFIVPIGDKAHSLAVSLLQQIRAADLRADMAYGDRGLKGAMKAADKSGARFAVVIGDEEVSNSQVQIKNLGDSTQAQVAIGDMVAHLLQVIRQTEN</sequence>
<dbReference type="AlphaFoldDB" id="A0A6J6E5J3"/>
<reference evidence="11" key="1">
    <citation type="submission" date="2020-05" db="EMBL/GenBank/DDBJ databases">
        <authorList>
            <person name="Chiriac C."/>
            <person name="Salcher M."/>
            <person name="Ghai R."/>
            <person name="Kavagutti S V."/>
        </authorList>
    </citation>
    <scope>NUCLEOTIDE SEQUENCE</scope>
</reference>
<dbReference type="InterPro" id="IPR041715">
    <property type="entry name" value="HisRS-like_core"/>
</dbReference>
<evidence type="ECO:0000256" key="5">
    <source>
        <dbReference type="ARBA" id="ARBA00022840"/>
    </source>
</evidence>
<dbReference type="CDD" id="cd00859">
    <property type="entry name" value="HisRS_anticodon"/>
    <property type="match status" value="1"/>
</dbReference>
<dbReference type="EC" id="6.1.1.21" evidence="2"/>
<dbReference type="NCBIfam" id="TIGR00442">
    <property type="entry name" value="hisS"/>
    <property type="match status" value="1"/>
</dbReference>
<protein>
    <recommendedName>
        <fullName evidence="2">histidine--tRNA ligase</fullName>
        <ecNumber evidence="2">6.1.1.21</ecNumber>
    </recommendedName>
    <alternativeName>
        <fullName evidence="8">Histidyl-tRNA synthetase</fullName>
    </alternativeName>
</protein>
<dbReference type="InterPro" id="IPR036621">
    <property type="entry name" value="Anticodon-bd_dom_sf"/>
</dbReference>
<dbReference type="Pfam" id="PF13393">
    <property type="entry name" value="tRNA-synt_His"/>
    <property type="match status" value="1"/>
</dbReference>
<dbReference type="InterPro" id="IPR045864">
    <property type="entry name" value="aa-tRNA-synth_II/BPL/LPL"/>
</dbReference>
<evidence type="ECO:0000256" key="8">
    <source>
        <dbReference type="ARBA" id="ARBA00030619"/>
    </source>
</evidence>
<evidence type="ECO:0000256" key="3">
    <source>
        <dbReference type="ARBA" id="ARBA00022598"/>
    </source>
</evidence>
<dbReference type="Pfam" id="PF03129">
    <property type="entry name" value="HGTP_anticodon"/>
    <property type="match status" value="1"/>
</dbReference>
<evidence type="ECO:0000256" key="4">
    <source>
        <dbReference type="ARBA" id="ARBA00022741"/>
    </source>
</evidence>